<protein>
    <submittedName>
        <fullName evidence="1">Uncharacterized protein</fullName>
    </submittedName>
</protein>
<proteinExistence type="predicted"/>
<sequence>MLIKFIKCEEFSFRILNDNHSRLQNNGQAR</sequence>
<accession>A0A0M7Q8H4</accession>
<dbReference type="Proteomes" id="UP000203950">
    <property type="component" value="Genome"/>
</dbReference>
<evidence type="ECO:0000313" key="1">
    <source>
        <dbReference type="EMBL" id="CUL01420.1"/>
    </source>
</evidence>
<dbReference type="EMBL" id="LN881727">
    <property type="protein sequence ID" value="CUL01420.1"/>
    <property type="molecule type" value="Genomic_DNA"/>
</dbReference>
<dbReference type="GeneID" id="26123250"/>
<dbReference type="RefSeq" id="YP_009177416.1">
    <property type="nucleotide sequence ID" value="NC_028248.1"/>
</dbReference>
<keyword evidence="2" id="KW-1185">Reference proteome</keyword>
<dbReference type="KEGG" id="vg:26123250"/>
<name>A0A0M7Q8H4_9CAUD</name>
<reference evidence="1 2" key="1">
    <citation type="journal article" date="2015" name="Genome Announc.">
        <title>Draft Genome Sequences of 14 Escherichia coli Phages Isolated from Cattle Slurry.</title>
        <authorList>
            <person name="Smith R."/>
            <person name="O'Hara M."/>
            <person name="Hobman J.L."/>
            <person name="Millard A.D."/>
        </authorList>
    </citation>
    <scope>NUCLEOTIDE SEQUENCE [LARGE SCALE GENOMIC DNA]</scope>
</reference>
<organism evidence="1 2">
    <name type="scientific">Escherichia phage slur16</name>
    <dbReference type="NCBI Taxonomy" id="1720495"/>
    <lineage>
        <taxon>Viruses</taxon>
        <taxon>Duplodnaviria</taxon>
        <taxon>Heunggongvirae</taxon>
        <taxon>Uroviricota</taxon>
        <taxon>Caudoviricetes</taxon>
        <taxon>Vequintavirinae</taxon>
        <taxon>Vequintavirus</taxon>
        <taxon>Vequintavirus slur16</taxon>
    </lineage>
</organism>
<evidence type="ECO:0000313" key="2">
    <source>
        <dbReference type="Proteomes" id="UP000203950"/>
    </source>
</evidence>